<name>F4L6R8_HALH1</name>
<accession>F4L6R8</accession>
<dbReference type="InterPro" id="IPR013766">
    <property type="entry name" value="Thioredoxin_domain"/>
</dbReference>
<feature type="signal peptide" evidence="1">
    <location>
        <begin position="1"/>
        <end position="23"/>
    </location>
</feature>
<organism evidence="3 4">
    <name type="scientific">Haliscomenobacter hydrossis (strain ATCC 27775 / DSM 1100 / LMG 10767 / O)</name>
    <dbReference type="NCBI Taxonomy" id="760192"/>
    <lineage>
        <taxon>Bacteria</taxon>
        <taxon>Pseudomonadati</taxon>
        <taxon>Bacteroidota</taxon>
        <taxon>Saprospiria</taxon>
        <taxon>Saprospirales</taxon>
        <taxon>Haliscomenobacteraceae</taxon>
        <taxon>Haliscomenobacter</taxon>
    </lineage>
</organism>
<reference evidence="3 4" key="1">
    <citation type="journal article" date="2011" name="Stand. Genomic Sci.">
        <title>Complete genome sequence of Haliscomenobacter hydrossis type strain (O).</title>
        <authorList>
            <consortium name="US DOE Joint Genome Institute (JGI-PGF)"/>
            <person name="Daligault H."/>
            <person name="Lapidus A."/>
            <person name="Zeytun A."/>
            <person name="Nolan M."/>
            <person name="Lucas S."/>
            <person name="Del Rio T.G."/>
            <person name="Tice H."/>
            <person name="Cheng J.F."/>
            <person name="Tapia R."/>
            <person name="Han C."/>
            <person name="Goodwin L."/>
            <person name="Pitluck S."/>
            <person name="Liolios K."/>
            <person name="Pagani I."/>
            <person name="Ivanova N."/>
            <person name="Huntemann M."/>
            <person name="Mavromatis K."/>
            <person name="Mikhailova N."/>
            <person name="Pati A."/>
            <person name="Chen A."/>
            <person name="Palaniappan K."/>
            <person name="Land M."/>
            <person name="Hauser L."/>
            <person name="Brambilla E.M."/>
            <person name="Rohde M."/>
            <person name="Verbarg S."/>
            <person name="Goker M."/>
            <person name="Bristow J."/>
            <person name="Eisen J.A."/>
            <person name="Markowitz V."/>
            <person name="Hugenholtz P."/>
            <person name="Kyrpides N.C."/>
            <person name="Klenk H.P."/>
            <person name="Woyke T."/>
        </authorList>
    </citation>
    <scope>NUCLEOTIDE SEQUENCE [LARGE SCALE GENOMIC DNA]</scope>
    <source>
        <strain evidence="4">ATCC 27775 / DSM 1100 / LMG 10767 / O</strain>
    </source>
</reference>
<dbReference type="Proteomes" id="UP000008461">
    <property type="component" value="Chromosome"/>
</dbReference>
<dbReference type="Pfam" id="PF00578">
    <property type="entry name" value="AhpC-TSA"/>
    <property type="match status" value="1"/>
</dbReference>
<dbReference type="RefSeq" id="WP_013765442.1">
    <property type="nucleotide sequence ID" value="NC_015510.1"/>
</dbReference>
<dbReference type="HOGENOM" id="CLU_1178888_0_0_10"/>
<dbReference type="eggNOG" id="COG0526">
    <property type="taxonomic scope" value="Bacteria"/>
</dbReference>
<evidence type="ECO:0000259" key="2">
    <source>
        <dbReference type="PROSITE" id="PS51352"/>
    </source>
</evidence>
<dbReference type="InterPro" id="IPR050553">
    <property type="entry name" value="Thioredoxin_ResA/DsbE_sf"/>
</dbReference>
<feature type="domain" description="Thioredoxin" evidence="2">
    <location>
        <begin position="98"/>
        <end position="235"/>
    </location>
</feature>
<dbReference type="InterPro" id="IPR000866">
    <property type="entry name" value="AhpC/TSA"/>
</dbReference>
<dbReference type="CDD" id="cd02966">
    <property type="entry name" value="TlpA_like_family"/>
    <property type="match status" value="1"/>
</dbReference>
<reference key="2">
    <citation type="submission" date="2011-04" db="EMBL/GenBank/DDBJ databases">
        <title>Complete sequence of chromosome of Haliscomenobacter hydrossis DSM 1100.</title>
        <authorList>
            <consortium name="US DOE Joint Genome Institute (JGI-PGF)"/>
            <person name="Lucas S."/>
            <person name="Han J."/>
            <person name="Lapidus A."/>
            <person name="Bruce D."/>
            <person name="Goodwin L."/>
            <person name="Pitluck S."/>
            <person name="Peters L."/>
            <person name="Kyrpides N."/>
            <person name="Mavromatis K."/>
            <person name="Ivanova N."/>
            <person name="Ovchinnikova G."/>
            <person name="Pagani I."/>
            <person name="Daligault H."/>
            <person name="Detter J.C."/>
            <person name="Han C."/>
            <person name="Land M."/>
            <person name="Hauser L."/>
            <person name="Markowitz V."/>
            <person name="Cheng J.-F."/>
            <person name="Hugenholtz P."/>
            <person name="Woyke T."/>
            <person name="Wu D."/>
            <person name="Verbarg S."/>
            <person name="Frueling A."/>
            <person name="Brambilla E."/>
            <person name="Klenk H.-P."/>
            <person name="Eisen J.A."/>
        </authorList>
    </citation>
    <scope>NUCLEOTIDE SEQUENCE</scope>
    <source>
        <strain>DSM 1100</strain>
    </source>
</reference>
<gene>
    <name evidence="3" type="ordered locus">Halhy_3036</name>
</gene>
<keyword evidence="4" id="KW-1185">Reference proteome</keyword>
<keyword evidence="1" id="KW-0732">Signal</keyword>
<evidence type="ECO:0000256" key="1">
    <source>
        <dbReference type="SAM" id="SignalP"/>
    </source>
</evidence>
<dbReference type="Gene3D" id="3.40.30.10">
    <property type="entry name" value="Glutaredoxin"/>
    <property type="match status" value="1"/>
</dbReference>
<dbReference type="InterPro" id="IPR036249">
    <property type="entry name" value="Thioredoxin-like_sf"/>
</dbReference>
<dbReference type="PROSITE" id="PS51352">
    <property type="entry name" value="THIOREDOXIN_2"/>
    <property type="match status" value="1"/>
</dbReference>
<dbReference type="GO" id="GO:0016491">
    <property type="term" value="F:oxidoreductase activity"/>
    <property type="evidence" value="ECO:0007669"/>
    <property type="project" value="InterPro"/>
</dbReference>
<protein>
    <submittedName>
        <fullName evidence="3">Alkyl hydroperoxide reductase/ Thiol specific antioxidant/ Mal allergen</fullName>
    </submittedName>
</protein>
<dbReference type="PANTHER" id="PTHR42852:SF17">
    <property type="entry name" value="THIOREDOXIN-LIKE PROTEIN HI_1115"/>
    <property type="match status" value="1"/>
</dbReference>
<dbReference type="STRING" id="760192.Halhy_3036"/>
<evidence type="ECO:0000313" key="3">
    <source>
        <dbReference type="EMBL" id="AEE50899.1"/>
    </source>
</evidence>
<dbReference type="KEGG" id="hhy:Halhy_3036"/>
<feature type="chain" id="PRO_5003316530" evidence="1">
    <location>
        <begin position="24"/>
        <end position="235"/>
    </location>
</feature>
<dbReference type="PANTHER" id="PTHR42852">
    <property type="entry name" value="THIOL:DISULFIDE INTERCHANGE PROTEIN DSBE"/>
    <property type="match status" value="1"/>
</dbReference>
<dbReference type="EMBL" id="CP002691">
    <property type="protein sequence ID" value="AEE50899.1"/>
    <property type="molecule type" value="Genomic_DNA"/>
</dbReference>
<dbReference type="OrthoDB" id="9815205at2"/>
<sequence length="235" mass="26730">MILKTYKPILLTLFVFAGTWVMAQNDPMDDCTAFRLQLVRGFMKGKSADSIVLASTTNEKFLKFYRELEGDSKLSIDFNALMGIDSLKVAYKNLLRDQYLGKPFVEIKAKNLNGEKILAPQAGTITVLNTWFTRCKPCLEEMPALNQLLGRYEKDTSVKFISIARSSKEDVALLLNKHKFSYEIIADEKWKILSELCLRDYPANIIVDSAGIIRYFHLGIADIDEMEGVINQLKQ</sequence>
<proteinExistence type="predicted"/>
<dbReference type="GO" id="GO:0016209">
    <property type="term" value="F:antioxidant activity"/>
    <property type="evidence" value="ECO:0007669"/>
    <property type="project" value="InterPro"/>
</dbReference>
<dbReference type="SUPFAM" id="SSF52833">
    <property type="entry name" value="Thioredoxin-like"/>
    <property type="match status" value="1"/>
</dbReference>
<evidence type="ECO:0000313" key="4">
    <source>
        <dbReference type="Proteomes" id="UP000008461"/>
    </source>
</evidence>
<dbReference type="AlphaFoldDB" id="F4L6R8"/>